<dbReference type="Pfam" id="PF05036">
    <property type="entry name" value="SPOR"/>
    <property type="match status" value="1"/>
</dbReference>
<name>A0A1I4SQ47_ECTMO</name>
<sequence length="174" mass="18687">MKQRLVGAAVLIALAVIFLPVVLDGSGYHARLEAPAEVPPEPAFHRPLPSRPQDGAGQGVSPPARGESRAGEVRPLPGQGGEAGPPQTREGAAEPVATGWVVQVGSFSHRDNAVAERERLRAAGFPAFLERTEAEGRVLHRVKVGPELDRRAAERLKERLEETMERSGILVQHP</sequence>
<dbReference type="GO" id="GO:0030428">
    <property type="term" value="C:cell septum"/>
    <property type="evidence" value="ECO:0007669"/>
    <property type="project" value="TreeGrafter"/>
</dbReference>
<protein>
    <submittedName>
        <fullName evidence="3">DedD protein</fullName>
    </submittedName>
</protein>
<dbReference type="GO" id="GO:0032506">
    <property type="term" value="P:cytokinetic process"/>
    <property type="evidence" value="ECO:0007669"/>
    <property type="project" value="TreeGrafter"/>
</dbReference>
<organism evidence="3 4">
    <name type="scientific">Ectothiorhodospira mobilis</name>
    <dbReference type="NCBI Taxonomy" id="195064"/>
    <lineage>
        <taxon>Bacteria</taxon>
        <taxon>Pseudomonadati</taxon>
        <taxon>Pseudomonadota</taxon>
        <taxon>Gammaproteobacteria</taxon>
        <taxon>Chromatiales</taxon>
        <taxon>Ectothiorhodospiraceae</taxon>
        <taxon>Ectothiorhodospira</taxon>
    </lineage>
</organism>
<dbReference type="SUPFAM" id="SSF110997">
    <property type="entry name" value="Sporulation related repeat"/>
    <property type="match status" value="1"/>
</dbReference>
<evidence type="ECO:0000313" key="4">
    <source>
        <dbReference type="Proteomes" id="UP000199556"/>
    </source>
</evidence>
<proteinExistence type="predicted"/>
<reference evidence="3 4" key="1">
    <citation type="submission" date="2016-10" db="EMBL/GenBank/DDBJ databases">
        <authorList>
            <person name="de Groot N.N."/>
        </authorList>
    </citation>
    <scope>NUCLEOTIDE SEQUENCE [LARGE SCALE GENOMIC DNA]</scope>
    <source>
        <strain evidence="3 4">DSM 4180</strain>
    </source>
</reference>
<dbReference type="PANTHER" id="PTHR38687">
    <property type="entry name" value="CELL DIVISION PROTEIN DEDD-RELATED"/>
    <property type="match status" value="1"/>
</dbReference>
<dbReference type="InterPro" id="IPR007730">
    <property type="entry name" value="SPOR-like_dom"/>
</dbReference>
<feature type="domain" description="SPOR" evidence="2">
    <location>
        <begin position="94"/>
        <end position="173"/>
    </location>
</feature>
<dbReference type="PROSITE" id="PS51724">
    <property type="entry name" value="SPOR"/>
    <property type="match status" value="1"/>
</dbReference>
<dbReference type="EMBL" id="FOUO01000020">
    <property type="protein sequence ID" value="SFM66529.1"/>
    <property type="molecule type" value="Genomic_DNA"/>
</dbReference>
<evidence type="ECO:0000259" key="2">
    <source>
        <dbReference type="PROSITE" id="PS51724"/>
    </source>
</evidence>
<dbReference type="PANTHER" id="PTHR38687:SF1">
    <property type="entry name" value="CELL DIVISION PROTEIN DEDD"/>
    <property type="match status" value="1"/>
</dbReference>
<dbReference type="InterPro" id="IPR052521">
    <property type="entry name" value="Cell_div_SPOR-domain"/>
</dbReference>
<accession>A0A1I4SQ47</accession>
<gene>
    <name evidence="3" type="ORF">SAMN05421721_1206</name>
</gene>
<dbReference type="STRING" id="195064.SAMN05421721_1206"/>
<dbReference type="GO" id="GO:0042834">
    <property type="term" value="F:peptidoglycan binding"/>
    <property type="evidence" value="ECO:0007669"/>
    <property type="project" value="InterPro"/>
</dbReference>
<feature type="region of interest" description="Disordered" evidence="1">
    <location>
        <begin position="39"/>
        <end position="96"/>
    </location>
</feature>
<dbReference type="GO" id="GO:0032153">
    <property type="term" value="C:cell division site"/>
    <property type="evidence" value="ECO:0007669"/>
    <property type="project" value="TreeGrafter"/>
</dbReference>
<dbReference type="InterPro" id="IPR036680">
    <property type="entry name" value="SPOR-like_sf"/>
</dbReference>
<keyword evidence="4" id="KW-1185">Reference proteome</keyword>
<evidence type="ECO:0000313" key="3">
    <source>
        <dbReference type="EMBL" id="SFM66529.1"/>
    </source>
</evidence>
<evidence type="ECO:0000256" key="1">
    <source>
        <dbReference type="SAM" id="MobiDB-lite"/>
    </source>
</evidence>
<dbReference type="AlphaFoldDB" id="A0A1I4SQ47"/>
<dbReference type="Proteomes" id="UP000199556">
    <property type="component" value="Unassembled WGS sequence"/>
</dbReference>
<dbReference type="Gene3D" id="3.30.70.1070">
    <property type="entry name" value="Sporulation related repeat"/>
    <property type="match status" value="1"/>
</dbReference>
<dbReference type="RefSeq" id="WP_244887991.1">
    <property type="nucleotide sequence ID" value="NZ_FOUO01000020.1"/>
</dbReference>